<evidence type="ECO:0000256" key="2">
    <source>
        <dbReference type="ARBA" id="ARBA00022704"/>
    </source>
</evidence>
<proteinExistence type="predicted"/>
<dbReference type="OrthoDB" id="7872263at2"/>
<dbReference type="GO" id="GO:0004869">
    <property type="term" value="F:cysteine-type endopeptidase inhibitor activity"/>
    <property type="evidence" value="ECO:0007669"/>
    <property type="project" value="UniProtKB-KW"/>
</dbReference>
<dbReference type="EMBL" id="VWPK01000004">
    <property type="protein sequence ID" value="KAA5613867.1"/>
    <property type="molecule type" value="Genomic_DNA"/>
</dbReference>
<accession>A0A5M6J1C0</accession>
<keyword evidence="1" id="KW-0646">Protease inhibitor</keyword>
<keyword evidence="2" id="KW-0789">Thiol protease inhibitor</keyword>
<dbReference type="InterPro" id="IPR036331">
    <property type="entry name" value="Chagasin-like_sf"/>
</dbReference>
<protein>
    <submittedName>
        <fullName evidence="4">Protease inhibitor I42 family protein</fullName>
    </submittedName>
</protein>
<comment type="caution">
    <text evidence="4">The sequence shown here is derived from an EMBL/GenBank/DDBJ whole genome shotgun (WGS) entry which is preliminary data.</text>
</comment>
<evidence type="ECO:0000313" key="4">
    <source>
        <dbReference type="EMBL" id="KAA5613867.1"/>
    </source>
</evidence>
<dbReference type="InterPro" id="IPR052781">
    <property type="entry name" value="Cys_protease_inhibitor_I42"/>
</dbReference>
<name>A0A5M6J1C0_9PROT</name>
<keyword evidence="5" id="KW-1185">Reference proteome</keyword>
<evidence type="ECO:0000259" key="3">
    <source>
        <dbReference type="Pfam" id="PF09394"/>
    </source>
</evidence>
<evidence type="ECO:0000256" key="1">
    <source>
        <dbReference type="ARBA" id="ARBA00022690"/>
    </source>
</evidence>
<dbReference type="Pfam" id="PF09394">
    <property type="entry name" value="Inhibitor_I42"/>
    <property type="match status" value="1"/>
</dbReference>
<dbReference type="AlphaFoldDB" id="A0A5M6J1C0"/>
<dbReference type="Proteomes" id="UP000325255">
    <property type="component" value="Unassembled WGS sequence"/>
</dbReference>
<dbReference type="PANTHER" id="PTHR36530:SF1">
    <property type="entry name" value="AMOEBIASIN-1"/>
    <property type="match status" value="1"/>
</dbReference>
<dbReference type="Gene3D" id="2.60.40.2020">
    <property type="match status" value="1"/>
</dbReference>
<feature type="domain" description="Proteinase inhibitor I42 chagasin" evidence="3">
    <location>
        <begin position="20"/>
        <end position="108"/>
    </location>
</feature>
<organism evidence="4 5">
    <name type="scientific">Rhodovastum atsumiense</name>
    <dbReference type="NCBI Taxonomy" id="504468"/>
    <lineage>
        <taxon>Bacteria</taxon>
        <taxon>Pseudomonadati</taxon>
        <taxon>Pseudomonadota</taxon>
        <taxon>Alphaproteobacteria</taxon>
        <taxon>Acetobacterales</taxon>
        <taxon>Acetobacteraceae</taxon>
        <taxon>Rhodovastum</taxon>
    </lineage>
</organism>
<dbReference type="InterPro" id="IPR018990">
    <property type="entry name" value="Prot_inh_I42_chagasin"/>
</dbReference>
<evidence type="ECO:0000313" key="5">
    <source>
        <dbReference type="Proteomes" id="UP000325255"/>
    </source>
</evidence>
<reference evidence="4 5" key="1">
    <citation type="submission" date="2019-09" db="EMBL/GenBank/DDBJ databases">
        <title>Genome sequence of Rhodovastum atsumiense, a diverse member of the Acetobacteraceae family of non-sulfur purple photosynthetic bacteria.</title>
        <authorList>
            <person name="Meyer T."/>
            <person name="Kyndt J."/>
        </authorList>
    </citation>
    <scope>NUCLEOTIDE SEQUENCE [LARGE SCALE GENOMIC DNA]</scope>
    <source>
        <strain evidence="4 5">DSM 21279</strain>
    </source>
</reference>
<sequence length="111" mass="11945">MTDYVVTEAMLASGLARAALAIGDHLVVRLAENPSTGYSWHVDQSGILTLVGSDYLPQAIPQRGWVGSGGEHSFRFHAQTAGASELRLSYSRPWEHDQAPAQTAVIAVEAR</sequence>
<dbReference type="SUPFAM" id="SSF141066">
    <property type="entry name" value="ICP-like"/>
    <property type="match status" value="1"/>
</dbReference>
<gene>
    <name evidence="4" type="ORF">F1189_03585</name>
</gene>
<dbReference type="PANTHER" id="PTHR36530">
    <property type="entry name" value="INHIBITOR OF CYSTEINE PEPTIDASE"/>
    <property type="match status" value="1"/>
</dbReference>
<dbReference type="RefSeq" id="WP_150039251.1">
    <property type="nucleotide sequence ID" value="NZ_OW485601.1"/>
</dbReference>